<keyword evidence="6 7" id="KW-0472">Membrane</keyword>
<dbReference type="GO" id="GO:0005886">
    <property type="term" value="C:plasma membrane"/>
    <property type="evidence" value="ECO:0007669"/>
    <property type="project" value="UniProtKB-SubCell"/>
</dbReference>
<comment type="caution">
    <text evidence="8">The sequence shown here is derived from an EMBL/GenBank/DDBJ whole genome shotgun (WGS) entry which is preliminary data.</text>
</comment>
<evidence type="ECO:0000256" key="2">
    <source>
        <dbReference type="ARBA" id="ARBA00005262"/>
    </source>
</evidence>
<organism evidence="8 9">
    <name type="scientific">Paenibacillus albidus</name>
    <dbReference type="NCBI Taxonomy" id="2041023"/>
    <lineage>
        <taxon>Bacteria</taxon>
        <taxon>Bacillati</taxon>
        <taxon>Bacillota</taxon>
        <taxon>Bacilli</taxon>
        <taxon>Bacillales</taxon>
        <taxon>Paenibacillaceae</taxon>
        <taxon>Paenibacillus</taxon>
    </lineage>
</organism>
<keyword evidence="3" id="KW-1003">Cell membrane</keyword>
<proteinExistence type="inferred from homology"/>
<keyword evidence="9" id="KW-1185">Reference proteome</keyword>
<comment type="similarity">
    <text evidence="2">Belongs to the chromate ion transporter (CHR) (TC 2.A.51) family.</text>
</comment>
<reference evidence="8" key="2">
    <citation type="submission" date="2020-09" db="EMBL/GenBank/DDBJ databases">
        <authorList>
            <person name="Sun Q."/>
            <person name="Zhou Y."/>
        </authorList>
    </citation>
    <scope>NUCLEOTIDE SEQUENCE</scope>
    <source>
        <strain evidence="8">CGMCC 1.16134</strain>
    </source>
</reference>
<feature type="transmembrane region" description="Helical" evidence="7">
    <location>
        <begin position="71"/>
        <end position="97"/>
    </location>
</feature>
<dbReference type="Proteomes" id="UP000637643">
    <property type="component" value="Unassembled WGS sequence"/>
</dbReference>
<name>A0A917CWX4_9BACL</name>
<evidence type="ECO:0000256" key="7">
    <source>
        <dbReference type="SAM" id="Phobius"/>
    </source>
</evidence>
<evidence type="ECO:0000313" key="8">
    <source>
        <dbReference type="EMBL" id="GGG00792.1"/>
    </source>
</evidence>
<feature type="transmembrane region" description="Helical" evidence="7">
    <location>
        <begin position="109"/>
        <end position="129"/>
    </location>
</feature>
<dbReference type="GO" id="GO:0015109">
    <property type="term" value="F:chromate transmembrane transporter activity"/>
    <property type="evidence" value="ECO:0007669"/>
    <property type="project" value="InterPro"/>
</dbReference>
<evidence type="ECO:0000256" key="6">
    <source>
        <dbReference type="ARBA" id="ARBA00023136"/>
    </source>
</evidence>
<comment type="subcellular location">
    <subcellularLocation>
        <location evidence="1">Cell membrane</location>
        <topology evidence="1">Multi-pass membrane protein</topology>
    </subcellularLocation>
</comment>
<gene>
    <name evidence="8" type="ORF">GCM10010912_52020</name>
</gene>
<accession>A0A917CWX4</accession>
<keyword evidence="4 7" id="KW-0812">Transmembrane</keyword>
<feature type="transmembrane region" description="Helical" evidence="7">
    <location>
        <begin position="6"/>
        <end position="24"/>
    </location>
</feature>
<dbReference type="Pfam" id="PF02417">
    <property type="entry name" value="Chromate_transp"/>
    <property type="match status" value="1"/>
</dbReference>
<dbReference type="AlphaFoldDB" id="A0A917CWX4"/>
<dbReference type="EMBL" id="BMKR01000030">
    <property type="protein sequence ID" value="GGG00792.1"/>
    <property type="molecule type" value="Genomic_DNA"/>
</dbReference>
<dbReference type="InterPro" id="IPR052518">
    <property type="entry name" value="CHR_Transporter"/>
</dbReference>
<evidence type="ECO:0000256" key="3">
    <source>
        <dbReference type="ARBA" id="ARBA00022475"/>
    </source>
</evidence>
<protein>
    <submittedName>
        <fullName evidence="8">Chromate transporter</fullName>
    </submittedName>
</protein>
<dbReference type="InterPro" id="IPR003370">
    <property type="entry name" value="Chromate_transpt"/>
</dbReference>
<sequence>MLWHLFFVFLKVGCISFGGGYAVMTLIQREVASKGWVDSGQFEEIVALAGMAPGSIATNTATLIGYTTSGIAGAVASTTGIILPSLIIVIVIAAFFLKLQGNAWVKSSFYGLRPVITGLIIYAAYHFGLGGRTEALLSWTMLGTVVICVGCLIAVTHFKIHPFTVILLSAIAGIIIF</sequence>
<feature type="transmembrane region" description="Helical" evidence="7">
    <location>
        <begin position="45"/>
        <end position="65"/>
    </location>
</feature>
<dbReference type="PANTHER" id="PTHR43663:SF1">
    <property type="entry name" value="CHROMATE TRANSPORTER"/>
    <property type="match status" value="1"/>
</dbReference>
<keyword evidence="5 7" id="KW-1133">Transmembrane helix</keyword>
<feature type="transmembrane region" description="Helical" evidence="7">
    <location>
        <begin position="135"/>
        <end position="155"/>
    </location>
</feature>
<evidence type="ECO:0000256" key="5">
    <source>
        <dbReference type="ARBA" id="ARBA00022989"/>
    </source>
</evidence>
<reference evidence="8" key="1">
    <citation type="journal article" date="2014" name="Int. J. Syst. Evol. Microbiol.">
        <title>Complete genome sequence of Corynebacterium casei LMG S-19264T (=DSM 44701T), isolated from a smear-ripened cheese.</title>
        <authorList>
            <consortium name="US DOE Joint Genome Institute (JGI-PGF)"/>
            <person name="Walter F."/>
            <person name="Albersmeier A."/>
            <person name="Kalinowski J."/>
            <person name="Ruckert C."/>
        </authorList>
    </citation>
    <scope>NUCLEOTIDE SEQUENCE</scope>
    <source>
        <strain evidence="8">CGMCC 1.16134</strain>
    </source>
</reference>
<dbReference type="PANTHER" id="PTHR43663">
    <property type="entry name" value="CHROMATE TRANSPORT PROTEIN-RELATED"/>
    <property type="match status" value="1"/>
</dbReference>
<dbReference type="RefSeq" id="WP_189030063.1">
    <property type="nucleotide sequence ID" value="NZ_BMKR01000030.1"/>
</dbReference>
<evidence type="ECO:0000313" key="9">
    <source>
        <dbReference type="Proteomes" id="UP000637643"/>
    </source>
</evidence>
<evidence type="ECO:0000256" key="1">
    <source>
        <dbReference type="ARBA" id="ARBA00004651"/>
    </source>
</evidence>
<evidence type="ECO:0000256" key="4">
    <source>
        <dbReference type="ARBA" id="ARBA00022692"/>
    </source>
</evidence>